<reference evidence="3" key="2">
    <citation type="journal article" date="2024" name="Nature">
        <title>Anoxygenic phototroph of the Chloroflexota uses a type I reaction centre.</title>
        <authorList>
            <person name="Tsuji J.M."/>
            <person name="Shaw N.A."/>
            <person name="Nagashima S."/>
            <person name="Venkiteswaran J.J."/>
            <person name="Schiff S.L."/>
            <person name="Watanabe T."/>
            <person name="Fukui M."/>
            <person name="Hanada S."/>
            <person name="Tank M."/>
            <person name="Neufeld J.D."/>
        </authorList>
    </citation>
    <scope>NUCLEOTIDE SEQUENCE</scope>
    <source>
        <strain evidence="3">L227-S17</strain>
    </source>
</reference>
<dbReference type="InterPro" id="IPR037523">
    <property type="entry name" value="VOC_core"/>
</dbReference>
<evidence type="ECO:0000259" key="1">
    <source>
        <dbReference type="PROSITE" id="PS51819"/>
    </source>
</evidence>
<dbReference type="Proteomes" id="UP001431572">
    <property type="component" value="Chromosome 1"/>
</dbReference>
<evidence type="ECO:0000313" key="2">
    <source>
        <dbReference type="EMBL" id="NWJ44699.1"/>
    </source>
</evidence>
<feature type="domain" description="VOC" evidence="1">
    <location>
        <begin position="163"/>
        <end position="313"/>
    </location>
</feature>
<dbReference type="PROSITE" id="PS51819">
    <property type="entry name" value="VOC"/>
    <property type="match status" value="2"/>
</dbReference>
<dbReference type="Gene3D" id="3.10.180.10">
    <property type="entry name" value="2,3-Dihydroxybiphenyl 1,2-Dioxygenase, domain 1"/>
    <property type="match status" value="2"/>
</dbReference>
<proteinExistence type="predicted"/>
<dbReference type="InterPro" id="IPR029068">
    <property type="entry name" value="Glyas_Bleomycin-R_OHBP_Dase"/>
</dbReference>
<reference evidence="2 4" key="1">
    <citation type="submission" date="2020-06" db="EMBL/GenBank/DDBJ databases">
        <title>Anoxygenic phototrophic Chloroflexota member uses a Type I reaction center.</title>
        <authorList>
            <person name="Tsuji J.M."/>
            <person name="Shaw N.A."/>
            <person name="Nagashima S."/>
            <person name="Venkiteswaran J."/>
            <person name="Schiff S.L."/>
            <person name="Hanada S."/>
            <person name="Tank M."/>
            <person name="Neufeld J.D."/>
        </authorList>
    </citation>
    <scope>NUCLEOTIDE SEQUENCE [LARGE SCALE GENOMIC DNA]</scope>
    <source>
        <strain evidence="2">L227-S17</strain>
    </source>
</reference>
<dbReference type="EMBL" id="JACATZ010000001">
    <property type="protein sequence ID" value="NWJ44699.1"/>
    <property type="molecule type" value="Genomic_DNA"/>
</dbReference>
<organism evidence="2 4">
    <name type="scientific">Candidatus Chlorohelix allophototropha</name>
    <dbReference type="NCBI Taxonomy" id="3003348"/>
    <lineage>
        <taxon>Bacteria</taxon>
        <taxon>Bacillati</taxon>
        <taxon>Chloroflexota</taxon>
        <taxon>Chloroflexia</taxon>
        <taxon>Candidatus Chloroheliales</taxon>
        <taxon>Candidatus Chloroheliaceae</taxon>
        <taxon>Candidatus Chlorohelix</taxon>
    </lineage>
</organism>
<protein>
    <submittedName>
        <fullName evidence="2">VOC family protein</fullName>
    </submittedName>
</protein>
<dbReference type="SUPFAM" id="SSF54593">
    <property type="entry name" value="Glyoxalase/Bleomycin resistance protein/Dihydroxybiphenyl dioxygenase"/>
    <property type="match status" value="2"/>
</dbReference>
<dbReference type="Pfam" id="PF00903">
    <property type="entry name" value="Glyoxalase"/>
    <property type="match status" value="2"/>
</dbReference>
<dbReference type="InterPro" id="IPR004360">
    <property type="entry name" value="Glyas_Fos-R_dOase_dom"/>
</dbReference>
<dbReference type="RefSeq" id="WP_341468476.1">
    <property type="nucleotide sequence ID" value="NZ_CP128399.1"/>
</dbReference>
<feature type="domain" description="VOC" evidence="1">
    <location>
        <begin position="32"/>
        <end position="153"/>
    </location>
</feature>
<evidence type="ECO:0000313" key="4">
    <source>
        <dbReference type="Proteomes" id="UP000521676"/>
    </source>
</evidence>
<gene>
    <name evidence="2" type="ORF">HXX08_02355</name>
    <name evidence="3" type="ORF">OZ401_002391</name>
</gene>
<sequence>MRFFGRKKQNKATSQSSLSKAYSRLHEPRITGIFWLGLKANDVLGEATFLERTLGLRFVDEGNTALGHHIIFNCGPVLLELVEGRVTWAHLPKPRRGSPDVALIPGFQVDDLAAIYANLNEREVPITQMFDQGWVSNLLFFDPERNIWQVSETRNSAPIGSSGFEHLGVLWLAVADLEAQLRFYRDLLGLPLVDLGGGVRPITERAEKVWQENGSKPELQQESENSGMGAVFFSEGTRLALSPGGIKPDEHRARVWGKDTPFQIGFRATGLKELAHIFSARGVSFSGPHEDSDIGIWISITDPEGNISRVIEPPPHSLYLR</sequence>
<dbReference type="AlphaFoldDB" id="A0A8T7LYY2"/>
<name>A0A8T7LYY2_9CHLR</name>
<dbReference type="EMBL" id="CP128399">
    <property type="protein sequence ID" value="WJW66587.1"/>
    <property type="molecule type" value="Genomic_DNA"/>
</dbReference>
<dbReference type="Proteomes" id="UP000521676">
    <property type="component" value="Unassembled WGS sequence"/>
</dbReference>
<keyword evidence="5" id="KW-1185">Reference proteome</keyword>
<accession>A0A8T7LYY2</accession>
<evidence type="ECO:0000313" key="5">
    <source>
        <dbReference type="Proteomes" id="UP001431572"/>
    </source>
</evidence>
<evidence type="ECO:0000313" key="3">
    <source>
        <dbReference type="EMBL" id="WJW66587.1"/>
    </source>
</evidence>